<evidence type="ECO:0000313" key="2">
    <source>
        <dbReference type="EMBL" id="CCG00040.1"/>
    </source>
</evidence>
<evidence type="ECO:0000256" key="1">
    <source>
        <dbReference type="ARBA" id="ARBA00044777"/>
    </source>
</evidence>
<dbReference type="AlphaFoldDB" id="H6RG79"/>
<reference evidence="2" key="1">
    <citation type="journal article" date="2012" name="Environ. Microbiol.">
        <title>Genomic content of uncultured Bacteroidetes from contrasting oceanic provinces in the North Atlantic Ocean.</title>
        <authorList>
            <person name="Gomez-Pereira P.R."/>
            <person name="Schuler M."/>
            <person name="Fuchs B.M."/>
            <person name="Bennke C."/>
            <person name="Teeling H."/>
            <person name="Waldmann J."/>
            <person name="Richter M."/>
            <person name="Barbe V."/>
            <person name="Bataille E."/>
            <person name="Glockner F.O."/>
            <person name="Amann R."/>
        </authorList>
    </citation>
    <scope>NUCLEOTIDE SEQUENCE</scope>
</reference>
<sequence>MRIKAKTLLPRKELDADGNEIDPREELVQRLIEYKQFKDVTAALRDMEADRLLRNKRGNTEAELKRIADLYSTEAELENLELYQLMKAFKRVVDRMEERESRPVHTIVKYHFTVKDQKSYLLTCVKKKEKIAFEDAFAHLDNRVHAVFTFLAMLELIQEKFLKISLGMGKNNFWMSRG</sequence>
<dbReference type="PANTHER" id="PTHR33969">
    <property type="entry name" value="SEGREGATION AND CONDENSATION PROTEIN A"/>
    <property type="match status" value="1"/>
</dbReference>
<organism evidence="2">
    <name type="scientific">uncultured Flavobacteriia bacterium</name>
    <dbReference type="NCBI Taxonomy" id="212695"/>
    <lineage>
        <taxon>Bacteria</taxon>
        <taxon>Pseudomonadati</taxon>
        <taxon>Bacteroidota</taxon>
        <taxon>Flavobacteriia</taxon>
        <taxon>environmental samples</taxon>
    </lineage>
</organism>
<name>H6RG79_9BACT</name>
<accession>H6RG79</accession>
<dbReference type="InterPro" id="IPR003768">
    <property type="entry name" value="ScpA"/>
</dbReference>
<dbReference type="EMBL" id="FO117597">
    <property type="protein sequence ID" value="CCG00040.1"/>
    <property type="molecule type" value="Genomic_DNA"/>
</dbReference>
<reference evidence="2" key="2">
    <citation type="submission" date="2012-02" db="EMBL/GenBank/DDBJ databases">
        <authorList>
            <person name="Genoscope - CEA"/>
        </authorList>
    </citation>
    <scope>NUCLEOTIDE SEQUENCE</scope>
</reference>
<dbReference type="Pfam" id="PF02616">
    <property type="entry name" value="SMC_ScpA"/>
    <property type="match status" value="1"/>
</dbReference>
<proteinExistence type="predicted"/>
<dbReference type="PANTHER" id="PTHR33969:SF2">
    <property type="entry name" value="SEGREGATION AND CONDENSATION PROTEIN A"/>
    <property type="match status" value="1"/>
</dbReference>
<gene>
    <name evidence="2" type="ORF">VIS_S3CHB70001</name>
</gene>
<protein>
    <recommendedName>
        <fullName evidence="1">Segregation and condensation protein A</fullName>
    </recommendedName>
</protein>